<dbReference type="GeneID" id="41356232"/>
<evidence type="ECO:0000313" key="2">
    <source>
        <dbReference type="Proteomes" id="UP000001476"/>
    </source>
</evidence>
<evidence type="ECO:0000313" key="1">
    <source>
        <dbReference type="EMBL" id="ACR72544.1"/>
    </source>
</evidence>
<name>C4Z2G9_LACE2</name>
<gene>
    <name evidence="1" type="ordered locus">EUBELI_01552</name>
</gene>
<accession>C4Z2G9</accession>
<dbReference type="STRING" id="515620.EUBELI_01552"/>
<dbReference type="EMBL" id="CP001104">
    <property type="protein sequence ID" value="ACR72544.1"/>
    <property type="molecule type" value="Genomic_DNA"/>
</dbReference>
<sequence length="72" mass="8281">MTEEKKNSMTEAQTDKIIQKVQGAEEKIDTAKVALVTENSKMVSDDVIIEIVHAFKDIIIEFIHRKYQMLSK</sequence>
<reference evidence="1 2" key="1">
    <citation type="journal article" date="2009" name="Proc. Natl. Acad. Sci. U.S.A.">
        <title>Characterizing a model human gut microbiota composed of members of its two dominant bacterial phyla.</title>
        <authorList>
            <person name="Mahowald M.A."/>
            <person name="Rey F.E."/>
            <person name="Seedorf H."/>
            <person name="Turnbaugh P.J."/>
            <person name="Fulton R.S."/>
            <person name="Wollam A."/>
            <person name="Shah N."/>
            <person name="Wang C."/>
            <person name="Magrini V."/>
            <person name="Wilson R.K."/>
            <person name="Cantarel B.L."/>
            <person name="Coutinho P.M."/>
            <person name="Henrissat B."/>
            <person name="Crock L.W."/>
            <person name="Russell A."/>
            <person name="Verberkmoes N.C."/>
            <person name="Hettich R.L."/>
            <person name="Gordon J.I."/>
        </authorList>
    </citation>
    <scope>NUCLEOTIDE SEQUENCE [LARGE SCALE GENOMIC DNA]</scope>
    <source>
        <strain evidence="2">ATCC 27750 / DSM 3376 / VPI C15-48 / C15-B4</strain>
    </source>
</reference>
<dbReference type="KEGG" id="eel:EUBELI_01552"/>
<dbReference type="Proteomes" id="UP000001476">
    <property type="component" value="Chromosome"/>
</dbReference>
<dbReference type="AlphaFoldDB" id="C4Z2G9"/>
<proteinExistence type="predicted"/>
<dbReference type="HOGENOM" id="CLU_2716397_0_0_9"/>
<protein>
    <submittedName>
        <fullName evidence="1">Uncharacterized protein</fullName>
    </submittedName>
</protein>
<keyword evidence="2" id="KW-1185">Reference proteome</keyword>
<dbReference type="RefSeq" id="WP_012739779.1">
    <property type="nucleotide sequence ID" value="NC_012778.1"/>
</dbReference>
<organism evidence="1 2">
    <name type="scientific">Lachnospira eligens (strain ATCC 27750 / DSM 3376 / VPI C15-48 / C15-B4)</name>
    <name type="common">Eubacterium eligens</name>
    <dbReference type="NCBI Taxonomy" id="515620"/>
    <lineage>
        <taxon>Bacteria</taxon>
        <taxon>Bacillati</taxon>
        <taxon>Bacillota</taxon>
        <taxon>Clostridia</taxon>
        <taxon>Lachnospirales</taxon>
        <taxon>Lachnospiraceae</taxon>
        <taxon>Lachnospira</taxon>
    </lineage>
</organism>